<dbReference type="Proteomes" id="UP001595909">
    <property type="component" value="Unassembled WGS sequence"/>
</dbReference>
<organism evidence="1 2">
    <name type="scientific">Actinomycetospora chibensis</name>
    <dbReference type="NCBI Taxonomy" id="663606"/>
    <lineage>
        <taxon>Bacteria</taxon>
        <taxon>Bacillati</taxon>
        <taxon>Actinomycetota</taxon>
        <taxon>Actinomycetes</taxon>
        <taxon>Pseudonocardiales</taxon>
        <taxon>Pseudonocardiaceae</taxon>
        <taxon>Actinomycetospora</taxon>
    </lineage>
</organism>
<dbReference type="SUPFAM" id="SSF53474">
    <property type="entry name" value="alpha/beta-Hydrolases"/>
    <property type="match status" value="1"/>
</dbReference>
<name>A0ABV9RMK1_9PSEU</name>
<proteinExistence type="predicted"/>
<gene>
    <name evidence="1" type="ORF">ACFPEL_21650</name>
</gene>
<dbReference type="EMBL" id="JBHSIM010000045">
    <property type="protein sequence ID" value="MFC4835028.1"/>
    <property type="molecule type" value="Genomic_DNA"/>
</dbReference>
<accession>A0ABV9RMK1</accession>
<evidence type="ECO:0000313" key="2">
    <source>
        <dbReference type="Proteomes" id="UP001595909"/>
    </source>
</evidence>
<protein>
    <submittedName>
        <fullName evidence="1">Alpha/beta hydrolase</fullName>
    </submittedName>
</protein>
<dbReference type="Gene3D" id="3.40.50.1820">
    <property type="entry name" value="alpha/beta hydrolase"/>
    <property type="match status" value="1"/>
</dbReference>
<dbReference type="InterPro" id="IPR029058">
    <property type="entry name" value="AB_hydrolase_fold"/>
</dbReference>
<dbReference type="RefSeq" id="WP_274187450.1">
    <property type="nucleotide sequence ID" value="NZ_BAABHN010000045.1"/>
</dbReference>
<evidence type="ECO:0000313" key="1">
    <source>
        <dbReference type="EMBL" id="MFC4835028.1"/>
    </source>
</evidence>
<sequence>MAANPGLNVDWHPATLPPGTGVHLQTSVTVDGNAAKGTLYTPAGRPAGTTTVVVLMHPRVDFSRHYLIPALLEAGHAVYVQQARDAGNDLRLVHEQTLLDLGAGLEWLHGVGFRRTVGLGNSGGGGLVTYYVQQSLRAPADRVARTPAGRPSLLDKATLPALDAVAYLAPHPGQGTLLSRCIDPSVTDEDDAFSVDPALDPFSEANGYRPAPESSSYDPEFVERYRAAQLERVARIDQRARDAIDAALAARRRVKAGEGTADDRRRAGTARLITVWRTDADLRAMDQSLDKSDRGYGSVYGASPETTNYGIVGFGRLTTPDAWLSTWSALSSRATIAKAGPEMVLPTVLITYTADNCVFPSDFQQIVDTIGSSDKHVDALVADHYGNSPASDRGRDQAVALIDPWLRQLP</sequence>
<keyword evidence="2" id="KW-1185">Reference proteome</keyword>
<comment type="caution">
    <text evidence="1">The sequence shown here is derived from an EMBL/GenBank/DDBJ whole genome shotgun (WGS) entry which is preliminary data.</text>
</comment>
<dbReference type="GO" id="GO:0016787">
    <property type="term" value="F:hydrolase activity"/>
    <property type="evidence" value="ECO:0007669"/>
    <property type="project" value="UniProtKB-KW"/>
</dbReference>
<reference evidence="2" key="1">
    <citation type="journal article" date="2019" name="Int. J. Syst. Evol. Microbiol.">
        <title>The Global Catalogue of Microorganisms (GCM) 10K type strain sequencing project: providing services to taxonomists for standard genome sequencing and annotation.</title>
        <authorList>
            <consortium name="The Broad Institute Genomics Platform"/>
            <consortium name="The Broad Institute Genome Sequencing Center for Infectious Disease"/>
            <person name="Wu L."/>
            <person name="Ma J."/>
        </authorList>
    </citation>
    <scope>NUCLEOTIDE SEQUENCE [LARGE SCALE GENOMIC DNA]</scope>
    <source>
        <strain evidence="2">CCUG 50347</strain>
    </source>
</reference>
<keyword evidence="1" id="KW-0378">Hydrolase</keyword>